<dbReference type="SUPFAM" id="SSF88946">
    <property type="entry name" value="Sigma2 domain of RNA polymerase sigma factors"/>
    <property type="match status" value="1"/>
</dbReference>
<name>A0A2W6AEU2_9BACT</name>
<dbReference type="Proteomes" id="UP000248724">
    <property type="component" value="Unassembled WGS sequence"/>
</dbReference>
<dbReference type="InterPro" id="IPR013325">
    <property type="entry name" value="RNA_pol_sigma_r2"/>
</dbReference>
<accession>A0A2W6AEU2</accession>
<comment type="caution">
    <text evidence="2">The sequence shown here is derived from an EMBL/GenBank/DDBJ whole genome shotgun (WGS) entry which is preliminary data.</text>
</comment>
<dbReference type="EMBL" id="JAEKNS010000059">
    <property type="protein sequence ID" value="MBJ7594234.1"/>
    <property type="molecule type" value="Genomic_DNA"/>
</dbReference>
<proteinExistence type="predicted"/>
<dbReference type="GO" id="GO:0003700">
    <property type="term" value="F:DNA-binding transcription factor activity"/>
    <property type="evidence" value="ECO:0007669"/>
    <property type="project" value="InterPro"/>
</dbReference>
<evidence type="ECO:0000313" key="3">
    <source>
        <dbReference type="Proteomes" id="UP000248724"/>
    </source>
</evidence>
<dbReference type="Proteomes" id="UP000606991">
    <property type="component" value="Unassembled WGS sequence"/>
</dbReference>
<dbReference type="GO" id="GO:0006352">
    <property type="term" value="P:DNA-templated transcription initiation"/>
    <property type="evidence" value="ECO:0007669"/>
    <property type="project" value="InterPro"/>
</dbReference>
<dbReference type="EMBL" id="QHBU01000086">
    <property type="protein sequence ID" value="PZR81984.1"/>
    <property type="molecule type" value="Genomic_DNA"/>
</dbReference>
<organism evidence="2 3">
    <name type="scientific">Candidatus Aeolococcus gillhamiae</name>
    <dbReference type="NCBI Taxonomy" id="3127015"/>
    <lineage>
        <taxon>Bacteria</taxon>
        <taxon>Bacillati</taxon>
        <taxon>Candidatus Dormiibacterota</taxon>
        <taxon>Candidatus Dormibacteria</taxon>
        <taxon>Candidatus Aeolococcales</taxon>
        <taxon>Candidatus Aeolococcaceae</taxon>
        <taxon>Candidatus Aeolococcus</taxon>
    </lineage>
</organism>
<accession>A0A934JUL2</accession>
<gene>
    <name evidence="2" type="ORF">DLM65_04785</name>
    <name evidence="1" type="ORF">JF886_05105</name>
</gene>
<dbReference type="AlphaFoldDB" id="A0A2W6AEU2"/>
<sequence length="201" mass="21725">MTTRFPDDTELDAIAAQVRSFTRMPAAELSRLLDDARQSPTGPATGQLVEQQLGTVLDAVLARRGQGVDLMDLYQEGSIAATVAAGEFASRGGAATGLRAYVARVVDKFLDDVIKREAAQKLADTMLLEQVKLLEAAEVVLRCRLEREPTTLELAAALEWTPETVEVVGAVLHQARENNDAEIVDFLDDIDEADTGDTADI</sequence>
<protein>
    <submittedName>
        <fullName evidence="2">Uncharacterized protein</fullName>
    </submittedName>
</protein>
<reference evidence="2 3" key="1">
    <citation type="journal article" date="2017" name="Nature">
        <title>Atmospheric trace gases support primary production in Antarctic desert surface soil.</title>
        <authorList>
            <person name="Ji M."/>
            <person name="Greening C."/>
            <person name="Vanwonterghem I."/>
            <person name="Carere C.R."/>
            <person name="Bay S.K."/>
            <person name="Steen J.A."/>
            <person name="Montgomery K."/>
            <person name="Lines T."/>
            <person name="Beardall J."/>
            <person name="van Dorst J."/>
            <person name="Snape I."/>
            <person name="Stott M.B."/>
            <person name="Hugenholtz P."/>
            <person name="Ferrari B.C."/>
        </authorList>
    </citation>
    <scope>NUCLEOTIDE SEQUENCE [LARGE SCALE GENOMIC DNA]</scope>
    <source>
        <strain evidence="2">RRmetagenome_bin12</strain>
    </source>
</reference>
<reference evidence="1 4" key="3">
    <citation type="submission" date="2020-10" db="EMBL/GenBank/DDBJ databases">
        <title>Ca. Dormibacterota MAGs.</title>
        <authorList>
            <person name="Montgomery K."/>
        </authorList>
    </citation>
    <scope>NUCLEOTIDE SEQUENCE [LARGE SCALE GENOMIC DNA]</scope>
    <source>
        <strain evidence="1">SC8812_S17_18</strain>
    </source>
</reference>
<evidence type="ECO:0000313" key="2">
    <source>
        <dbReference type="EMBL" id="PZR81984.1"/>
    </source>
</evidence>
<evidence type="ECO:0000313" key="4">
    <source>
        <dbReference type="Proteomes" id="UP000606991"/>
    </source>
</evidence>
<dbReference type="RefSeq" id="WP_337310245.1">
    <property type="nucleotide sequence ID" value="NZ_JAEKNS010000059.1"/>
</dbReference>
<reference evidence="2" key="2">
    <citation type="submission" date="2018-05" db="EMBL/GenBank/DDBJ databases">
        <authorList>
            <person name="Ferrari B."/>
        </authorList>
    </citation>
    <scope>NUCLEOTIDE SEQUENCE</scope>
    <source>
        <strain evidence="2">RRmetagenome_bin12</strain>
    </source>
</reference>
<evidence type="ECO:0000313" key="1">
    <source>
        <dbReference type="EMBL" id="MBJ7594234.1"/>
    </source>
</evidence>